<gene>
    <name evidence="1" type="ORF">CDAR_177351</name>
</gene>
<comment type="caution">
    <text evidence="1">The sequence shown here is derived from an EMBL/GenBank/DDBJ whole genome shotgun (WGS) entry which is preliminary data.</text>
</comment>
<evidence type="ECO:0000313" key="2">
    <source>
        <dbReference type="Proteomes" id="UP001054837"/>
    </source>
</evidence>
<name>A0AAV4P4G3_9ARAC</name>
<reference evidence="1 2" key="1">
    <citation type="submission" date="2021-06" db="EMBL/GenBank/DDBJ databases">
        <title>Caerostris darwini draft genome.</title>
        <authorList>
            <person name="Kono N."/>
            <person name="Arakawa K."/>
        </authorList>
    </citation>
    <scope>NUCLEOTIDE SEQUENCE [LARGE SCALE GENOMIC DNA]</scope>
</reference>
<dbReference type="Proteomes" id="UP001054837">
    <property type="component" value="Unassembled WGS sequence"/>
</dbReference>
<sequence length="161" mass="18330">MGGQASHFAPRTPSRVDGGRLELKYANVTYIIQESQLKGRFHPTYQSSYWAKEGREALRRLGFRFDLHKHPSLLYFGQGSPTTSVSVCSTLMLPKRGIDTPSCRSTPSRADGGRMELKYANVTYFIQESQLKGRFHPTYQSSYWARGRQSAAREPHAALWR</sequence>
<proteinExistence type="predicted"/>
<keyword evidence="2" id="KW-1185">Reference proteome</keyword>
<dbReference type="EMBL" id="BPLQ01002278">
    <property type="protein sequence ID" value="GIX90918.1"/>
    <property type="molecule type" value="Genomic_DNA"/>
</dbReference>
<evidence type="ECO:0000313" key="1">
    <source>
        <dbReference type="EMBL" id="GIX90918.1"/>
    </source>
</evidence>
<organism evidence="1 2">
    <name type="scientific">Caerostris darwini</name>
    <dbReference type="NCBI Taxonomy" id="1538125"/>
    <lineage>
        <taxon>Eukaryota</taxon>
        <taxon>Metazoa</taxon>
        <taxon>Ecdysozoa</taxon>
        <taxon>Arthropoda</taxon>
        <taxon>Chelicerata</taxon>
        <taxon>Arachnida</taxon>
        <taxon>Araneae</taxon>
        <taxon>Araneomorphae</taxon>
        <taxon>Entelegynae</taxon>
        <taxon>Araneoidea</taxon>
        <taxon>Araneidae</taxon>
        <taxon>Caerostris</taxon>
    </lineage>
</organism>
<accession>A0AAV4P4G3</accession>
<dbReference type="AlphaFoldDB" id="A0AAV4P4G3"/>
<protein>
    <submittedName>
        <fullName evidence="1">Uncharacterized protein</fullName>
    </submittedName>
</protein>